<dbReference type="Proteomes" id="UP000028073">
    <property type="component" value="Unassembled WGS sequence"/>
</dbReference>
<feature type="compositionally biased region" description="Low complexity" evidence="1">
    <location>
        <begin position="1"/>
        <end position="24"/>
    </location>
</feature>
<dbReference type="RefSeq" id="WP_034839877.1">
    <property type="nucleotide sequence ID" value="NZ_JOKH01000005.1"/>
</dbReference>
<evidence type="ECO:0000313" key="2">
    <source>
        <dbReference type="EMBL" id="KEQ16394.1"/>
    </source>
</evidence>
<gene>
    <name evidence="2" type="ORF">GZ78_21215</name>
</gene>
<dbReference type="AlphaFoldDB" id="A0A081ND71"/>
<dbReference type="OrthoDB" id="6189250at2"/>
<dbReference type="EMBL" id="JOKH01000005">
    <property type="protein sequence ID" value="KEQ16394.1"/>
    <property type="molecule type" value="Genomic_DNA"/>
</dbReference>
<protein>
    <recommendedName>
        <fullName evidence="4">Calpain catalytic domain-containing protein</fullName>
    </recommendedName>
</protein>
<evidence type="ECO:0008006" key="4">
    <source>
        <dbReference type="Google" id="ProtNLM"/>
    </source>
</evidence>
<keyword evidence="3" id="KW-1185">Reference proteome</keyword>
<reference evidence="2 3" key="1">
    <citation type="submission" date="2014-06" db="EMBL/GenBank/DDBJ databases">
        <title>Whole Genome Sequences of Three Symbiotic Endozoicomonas Bacteria.</title>
        <authorList>
            <person name="Neave M.J."/>
            <person name="Apprill A."/>
            <person name="Voolstra C.R."/>
        </authorList>
    </citation>
    <scope>NUCLEOTIDE SEQUENCE [LARGE SCALE GENOMIC DNA]</scope>
    <source>
        <strain evidence="2 3">DSM 25634</strain>
    </source>
</reference>
<feature type="region of interest" description="Disordered" evidence="1">
    <location>
        <begin position="421"/>
        <end position="442"/>
    </location>
</feature>
<feature type="region of interest" description="Disordered" evidence="1">
    <location>
        <begin position="1"/>
        <end position="25"/>
    </location>
</feature>
<evidence type="ECO:0000256" key="1">
    <source>
        <dbReference type="SAM" id="MobiDB-lite"/>
    </source>
</evidence>
<sequence length="543" mass="59921">MPSKGINIFGSMGSISSSTSSTNSDWEIDPDDELNLATGKPLELNKKIGAFRARTAKEIESKQKYLGPPEAFKENGPVRNQRLKYIWLRGVGKLIGLFGRETPVYHKPIKDIVYPQPKPENLTKPDDAQVDIFTSDRNLASYLTGSEPVFVRTESDRPLFNASEPIPEDVRQSDSRATCYLLSALASYAASPVGKQLLLNNIHPLKPGYALVKFHDPSLEQAIQVMVKTDRLIDQKGADLYSFDNDSRSSWVGTVEKAFHSFRTSMKERIESFNRVAKSEKDGEAEIHYQALLQDLIDKGEDHTTLDHSHIFKAIRFLPPMPECADPPEGLVQDLHSPVLFNQDDLSDKRSLELLKANVDNGVPMILGTRSDAAGIVNAIYSGTPTDHAVAVLGPATTLVDGKPVEGLLIYDTYGDSLDGNSEVDHYSPTLKSKRQDSGIDSMVSKSPVSEFEAAFEWVDITDAPSPETDPDLDGFDVVGLDDLLDESEVDSDFGFEKVEGFEEKQLLTKASGRAVRFFPYSDLHKYFSRGATAVGGLRPKSS</sequence>
<name>A0A081ND71_9GAMM</name>
<comment type="caution">
    <text evidence="2">The sequence shown here is derived from an EMBL/GenBank/DDBJ whole genome shotgun (WGS) entry which is preliminary data.</text>
</comment>
<accession>A0A081ND71</accession>
<organism evidence="2 3">
    <name type="scientific">Endozoicomonas numazuensis</name>
    <dbReference type="NCBI Taxonomy" id="1137799"/>
    <lineage>
        <taxon>Bacteria</taxon>
        <taxon>Pseudomonadati</taxon>
        <taxon>Pseudomonadota</taxon>
        <taxon>Gammaproteobacteria</taxon>
        <taxon>Oceanospirillales</taxon>
        <taxon>Endozoicomonadaceae</taxon>
        <taxon>Endozoicomonas</taxon>
    </lineage>
</organism>
<evidence type="ECO:0000313" key="3">
    <source>
        <dbReference type="Proteomes" id="UP000028073"/>
    </source>
</evidence>
<proteinExistence type="predicted"/>